<accession>U4TS33</accession>
<dbReference type="EMBL" id="KB630380">
    <property type="protein sequence ID" value="ERL83574.1"/>
    <property type="molecule type" value="Genomic_DNA"/>
</dbReference>
<dbReference type="EMBL" id="KB631427">
    <property type="protein sequence ID" value="ERL84289.1"/>
    <property type="molecule type" value="Genomic_DNA"/>
</dbReference>
<dbReference type="GO" id="GO:0006392">
    <property type="term" value="P:transcription elongation by mitochondrial RNA polymerase"/>
    <property type="evidence" value="ECO:0007669"/>
    <property type="project" value="InterPro"/>
</dbReference>
<dbReference type="AlphaFoldDB" id="U4TS33"/>
<name>U4TS33_DENPD</name>
<dbReference type="PANTHER" id="PTHR21053:SF2">
    <property type="entry name" value="TRANSCRIPTION ELONGATION FACTOR, MITOCHONDRIAL"/>
    <property type="match status" value="1"/>
</dbReference>
<dbReference type="GO" id="GO:0042645">
    <property type="term" value="C:mitochondrial nucleoid"/>
    <property type="evidence" value="ECO:0007669"/>
    <property type="project" value="TreeGrafter"/>
</dbReference>
<evidence type="ECO:0000313" key="1">
    <source>
        <dbReference type="EMBL" id="ERL83574.1"/>
    </source>
</evidence>
<evidence type="ECO:0000313" key="3">
    <source>
        <dbReference type="Proteomes" id="UP000030742"/>
    </source>
</evidence>
<dbReference type="PANTHER" id="PTHR21053">
    <property type="entry name" value="TRANSCRIPTION ELONGATION FACTOR, MITOCHONDRIAL"/>
    <property type="match status" value="1"/>
</dbReference>
<proteinExistence type="predicted"/>
<dbReference type="STRING" id="77166.U4TS33"/>
<gene>
    <name evidence="1" type="ORF">D910_00667</name>
    <name evidence="2" type="ORF">D910_01691</name>
</gene>
<dbReference type="Proteomes" id="UP000030742">
    <property type="component" value="Unassembled WGS sequence"/>
</dbReference>
<dbReference type="GO" id="GO:0030337">
    <property type="term" value="F:DNA polymerase processivity factor activity"/>
    <property type="evidence" value="ECO:0007669"/>
    <property type="project" value="TreeGrafter"/>
</dbReference>
<dbReference type="InterPro" id="IPR039150">
    <property type="entry name" value="TEFM"/>
</dbReference>
<organism evidence="2 3">
    <name type="scientific">Dendroctonus ponderosae</name>
    <name type="common">Mountain pine beetle</name>
    <dbReference type="NCBI Taxonomy" id="77166"/>
    <lineage>
        <taxon>Eukaryota</taxon>
        <taxon>Metazoa</taxon>
        <taxon>Ecdysozoa</taxon>
        <taxon>Arthropoda</taxon>
        <taxon>Hexapoda</taxon>
        <taxon>Insecta</taxon>
        <taxon>Pterygota</taxon>
        <taxon>Neoptera</taxon>
        <taxon>Endopterygota</taxon>
        <taxon>Coleoptera</taxon>
        <taxon>Polyphaga</taxon>
        <taxon>Cucujiformia</taxon>
        <taxon>Curculionidae</taxon>
        <taxon>Scolytinae</taxon>
        <taxon>Dendroctonus</taxon>
    </lineage>
</organism>
<evidence type="ECO:0000313" key="2">
    <source>
        <dbReference type="EMBL" id="ERL84289.1"/>
    </source>
</evidence>
<protein>
    <submittedName>
        <fullName evidence="2">Uncharacterized protein</fullName>
    </submittedName>
</protein>
<sequence>MLPSDAFYLALDIVKAIPSGDLYIFEAPPILSPQNLTKHGVVATHNQHVELQSMLLTLLNTSEVHNKFLETIADDKFYSRELPNVVFYLKNKVAARLFKTLIGYEKVSAITAITGIVKDDAGIVTLLPCSPVKFDCNVYTAFLNQSSANKELLAQALMLAVSFMDLCIYKNVDSYDALKPTRKKK</sequence>
<reference evidence="2 3" key="1">
    <citation type="journal article" date="2013" name="Genome Biol.">
        <title>Draft genome of the mountain pine beetle, Dendroctonus ponderosae Hopkins, a major forest pest.</title>
        <authorList>
            <person name="Keeling C.I."/>
            <person name="Yuen M.M."/>
            <person name="Liao N.Y."/>
            <person name="Docking T.R."/>
            <person name="Chan S.K."/>
            <person name="Taylor G.A."/>
            <person name="Palmquist D.L."/>
            <person name="Jackman S.D."/>
            <person name="Nguyen A."/>
            <person name="Li M."/>
            <person name="Henderson H."/>
            <person name="Janes J.K."/>
            <person name="Zhao Y."/>
            <person name="Pandoh P."/>
            <person name="Moore R."/>
            <person name="Sperling F.A."/>
            <person name="Huber D.P."/>
            <person name="Birol I."/>
            <person name="Jones S.J."/>
            <person name="Bohlmann J."/>
        </authorList>
    </citation>
    <scope>NUCLEOTIDE SEQUENCE</scope>
</reference>
<dbReference type="OrthoDB" id="5949570at2759"/>